<dbReference type="GO" id="GO:0000122">
    <property type="term" value="P:negative regulation of transcription by RNA polymerase II"/>
    <property type="evidence" value="ECO:0007669"/>
    <property type="project" value="TreeGrafter"/>
</dbReference>
<sequence length="375" mass="40959">MAGYHRSSTEEPLKALKRAEMSLEVSPYNKRPCLENTNGHPPSHLYLAHSMAYANRYLHYSVPDSMALHSLPLPGKGPAYPHPVLLGSSSLYPSHLAAKQPLPYHSHSGEYLTYNSQEMAHPLMHAHPDSKALERADQGPKCRDQGQDKHRGLTEDCGGSRRGRSGVETGEGSHVKPKREAGERGGSQPRPTSSSSLSTPSKDHIVCIDLVHSDTDGESTPTTNKPQVSVTIARGNQHKCCHGNENIREVERKPKHQLPSSTMTTIHTDRQPETLCVRPRPLQETGCPSVASSPPQGSPKLVNGAEEKSVGDTEESYGEGDEDEEGGRRGSRRTSLTKRIASSLGYVGDRIKCVTTELYADSSKLSREQRALQVS</sequence>
<reference evidence="3" key="3">
    <citation type="submission" date="2025-09" db="UniProtKB">
        <authorList>
            <consortium name="Ensembl"/>
        </authorList>
    </citation>
    <scope>IDENTIFICATION</scope>
</reference>
<evidence type="ECO:0000256" key="2">
    <source>
        <dbReference type="SAM" id="MobiDB-lite"/>
    </source>
</evidence>
<dbReference type="InterPro" id="IPR047144">
    <property type="entry name" value="BCOR-like"/>
</dbReference>
<feature type="region of interest" description="Disordered" evidence="2">
    <location>
        <begin position="280"/>
        <end position="336"/>
    </location>
</feature>
<dbReference type="PANTHER" id="PTHR24117:SF8">
    <property type="entry name" value="BCL-6 COREPRESSOR"/>
    <property type="match status" value="1"/>
</dbReference>
<protein>
    <recommendedName>
        <fullName evidence="5">BCL6 corepressor</fullName>
    </recommendedName>
</protein>
<organism evidence="3 4">
    <name type="scientific">Hucho hucho</name>
    <name type="common">huchen</name>
    <dbReference type="NCBI Taxonomy" id="62062"/>
    <lineage>
        <taxon>Eukaryota</taxon>
        <taxon>Metazoa</taxon>
        <taxon>Chordata</taxon>
        <taxon>Craniata</taxon>
        <taxon>Vertebrata</taxon>
        <taxon>Euteleostomi</taxon>
        <taxon>Actinopterygii</taxon>
        <taxon>Neopterygii</taxon>
        <taxon>Teleostei</taxon>
        <taxon>Protacanthopterygii</taxon>
        <taxon>Salmoniformes</taxon>
        <taxon>Salmonidae</taxon>
        <taxon>Salmoninae</taxon>
        <taxon>Hucho</taxon>
    </lineage>
</organism>
<dbReference type="PANTHER" id="PTHR24117">
    <property type="entry name" value="AGAP007537-PB"/>
    <property type="match status" value="1"/>
</dbReference>
<dbReference type="STRING" id="62062.ENSHHUP00000006085"/>
<name>A0A4W5K6H7_9TELE</name>
<dbReference type="Proteomes" id="UP000314982">
    <property type="component" value="Unassembled WGS sequence"/>
</dbReference>
<evidence type="ECO:0000256" key="1">
    <source>
        <dbReference type="ARBA" id="ARBA00034703"/>
    </source>
</evidence>
<evidence type="ECO:0008006" key="5">
    <source>
        <dbReference type="Google" id="ProtNLM"/>
    </source>
</evidence>
<dbReference type="AlphaFoldDB" id="A0A4W5K6H7"/>
<reference evidence="3" key="2">
    <citation type="submission" date="2025-08" db="UniProtKB">
        <authorList>
            <consortium name="Ensembl"/>
        </authorList>
    </citation>
    <scope>IDENTIFICATION</scope>
</reference>
<evidence type="ECO:0000313" key="3">
    <source>
        <dbReference type="Ensembl" id="ENSHHUP00000006085.1"/>
    </source>
</evidence>
<keyword evidence="4" id="KW-1185">Reference proteome</keyword>
<feature type="region of interest" description="Disordered" evidence="2">
    <location>
        <begin position="129"/>
        <end position="202"/>
    </location>
</feature>
<comment type="similarity">
    <text evidence="1">Belongs to the BCOR family.</text>
</comment>
<dbReference type="Ensembl" id="ENSHHUT00000006264.1">
    <property type="protein sequence ID" value="ENSHHUP00000006085.1"/>
    <property type="gene ID" value="ENSHHUG00000003747.1"/>
</dbReference>
<evidence type="ECO:0000313" key="4">
    <source>
        <dbReference type="Proteomes" id="UP000314982"/>
    </source>
</evidence>
<feature type="compositionally biased region" description="Low complexity" evidence="2">
    <location>
        <begin position="187"/>
        <end position="200"/>
    </location>
</feature>
<accession>A0A4W5K6H7</accession>
<feature type="compositionally biased region" description="Basic and acidic residues" evidence="2">
    <location>
        <begin position="171"/>
        <end position="183"/>
    </location>
</feature>
<feature type="compositionally biased region" description="Acidic residues" evidence="2">
    <location>
        <begin position="312"/>
        <end position="325"/>
    </location>
</feature>
<feature type="compositionally biased region" description="Basic and acidic residues" evidence="2">
    <location>
        <begin position="129"/>
        <end position="154"/>
    </location>
</feature>
<proteinExistence type="inferred from homology"/>
<dbReference type="GO" id="GO:0003714">
    <property type="term" value="F:transcription corepressor activity"/>
    <property type="evidence" value="ECO:0007669"/>
    <property type="project" value="TreeGrafter"/>
</dbReference>
<dbReference type="GeneTree" id="ENSGT01030000235020"/>
<dbReference type="GO" id="GO:0005634">
    <property type="term" value="C:nucleus"/>
    <property type="evidence" value="ECO:0007669"/>
    <property type="project" value="TreeGrafter"/>
</dbReference>
<reference evidence="4" key="1">
    <citation type="submission" date="2018-06" db="EMBL/GenBank/DDBJ databases">
        <title>Genome assembly of Danube salmon.</title>
        <authorList>
            <person name="Macqueen D.J."/>
            <person name="Gundappa M.K."/>
        </authorList>
    </citation>
    <scope>NUCLEOTIDE SEQUENCE [LARGE SCALE GENOMIC DNA]</scope>
</reference>